<feature type="transmembrane region" description="Helical" evidence="1">
    <location>
        <begin position="43"/>
        <end position="65"/>
    </location>
</feature>
<feature type="domain" description="DUF6879" evidence="2">
    <location>
        <begin position="215"/>
        <end position="332"/>
    </location>
</feature>
<feature type="transmembrane region" description="Helical" evidence="1">
    <location>
        <begin position="15"/>
        <end position="36"/>
    </location>
</feature>
<evidence type="ECO:0000259" key="2">
    <source>
        <dbReference type="Pfam" id="PF21806"/>
    </source>
</evidence>
<protein>
    <recommendedName>
        <fullName evidence="2">DUF6879 domain-containing protein</fullName>
    </recommendedName>
</protein>
<evidence type="ECO:0000313" key="4">
    <source>
        <dbReference type="Proteomes" id="UP000587527"/>
    </source>
</evidence>
<reference evidence="3 4" key="1">
    <citation type="submission" date="2020-08" db="EMBL/GenBank/DDBJ databases">
        <title>Sequencing the genomes of 1000 actinobacteria strains.</title>
        <authorList>
            <person name="Klenk H.-P."/>
        </authorList>
    </citation>
    <scope>NUCLEOTIDE SEQUENCE [LARGE SCALE GENOMIC DNA]</scope>
    <source>
        <strain evidence="3 4">DSM 45362</strain>
    </source>
</reference>
<evidence type="ECO:0000313" key="3">
    <source>
        <dbReference type="EMBL" id="MBB5871715.1"/>
    </source>
</evidence>
<comment type="caution">
    <text evidence="3">The sequence shown here is derived from an EMBL/GenBank/DDBJ whole genome shotgun (WGS) entry which is preliminary data.</text>
</comment>
<keyword evidence="4" id="KW-1185">Reference proteome</keyword>
<keyword evidence="1" id="KW-0472">Membrane</keyword>
<keyword evidence="1" id="KW-1133">Transmembrane helix</keyword>
<gene>
    <name evidence="3" type="ORF">F4553_005094</name>
</gene>
<dbReference type="RefSeq" id="WP_184839952.1">
    <property type="nucleotide sequence ID" value="NZ_JACHMN010000002.1"/>
</dbReference>
<name>A0A841BVL2_9ACTN</name>
<evidence type="ECO:0000256" key="1">
    <source>
        <dbReference type="SAM" id="Phobius"/>
    </source>
</evidence>
<dbReference type="Proteomes" id="UP000587527">
    <property type="component" value="Unassembled WGS sequence"/>
</dbReference>
<keyword evidence="1" id="KW-0812">Transmembrane</keyword>
<dbReference type="AlphaFoldDB" id="A0A841BVL2"/>
<accession>A0A841BVL2</accession>
<organism evidence="3 4">
    <name type="scientific">Allocatelliglobosispora scoriae</name>
    <dbReference type="NCBI Taxonomy" id="643052"/>
    <lineage>
        <taxon>Bacteria</taxon>
        <taxon>Bacillati</taxon>
        <taxon>Actinomycetota</taxon>
        <taxon>Actinomycetes</taxon>
        <taxon>Micromonosporales</taxon>
        <taxon>Micromonosporaceae</taxon>
        <taxon>Allocatelliglobosispora</taxon>
    </lineage>
</organism>
<dbReference type="EMBL" id="JACHMN010000002">
    <property type="protein sequence ID" value="MBB5871715.1"/>
    <property type="molecule type" value="Genomic_DNA"/>
</dbReference>
<sequence length="336" mass="36600">MADNGFTPSTFKSQIITKVGVSALFGLVAFGLSAALDAKTSESVLLGIGASVFVSGVAFLTQFLIEVDQRVGEARTGLRGLETSFTNHIDATQKLIRDEFAKISEATQLFGLVEASALKTDAMTQLVKNATTVEYSTPSLIFDFAQAEVARLSGYLKDLGQGGDVTYEGEDRDWLLGLTKVATQTIDATSLTTVDAGGRGFVDGGLWTSDLGQLYLEAQREAIRRGVEIRRVFIMDRPVQMDLEFTNILDEHVAIGVQVRTLMPNDIMATRRATLFDFIVFDGVLSYQATTASRVAEQGRPIIVTSTLVSNPTRVTERIDRFHDLWANGKPYPPIG</sequence>
<proteinExistence type="predicted"/>
<dbReference type="Pfam" id="PF21806">
    <property type="entry name" value="DUF6879"/>
    <property type="match status" value="1"/>
</dbReference>
<dbReference type="InterPro" id="IPR049244">
    <property type="entry name" value="DUF6879"/>
</dbReference>